<feature type="region of interest" description="Disordered" evidence="1">
    <location>
        <begin position="350"/>
        <end position="371"/>
    </location>
</feature>
<dbReference type="InterPro" id="IPR027381">
    <property type="entry name" value="LytR/CpsA/Psr_C"/>
</dbReference>
<dbReference type="AlphaFoldDB" id="A0A6J7SA55"/>
<dbReference type="Gene3D" id="3.40.630.190">
    <property type="entry name" value="LCP protein"/>
    <property type="match status" value="1"/>
</dbReference>
<evidence type="ECO:0000256" key="2">
    <source>
        <dbReference type="SAM" id="Phobius"/>
    </source>
</evidence>
<feature type="compositionally biased region" description="Low complexity" evidence="1">
    <location>
        <begin position="473"/>
        <end position="493"/>
    </location>
</feature>
<feature type="transmembrane region" description="Helical" evidence="2">
    <location>
        <begin position="25"/>
        <end position="45"/>
    </location>
</feature>
<keyword evidence="2" id="KW-0812">Transmembrane</keyword>
<dbReference type="InterPro" id="IPR004474">
    <property type="entry name" value="LytR_CpsA_psr"/>
</dbReference>
<dbReference type="Gene3D" id="3.30.70.2390">
    <property type="match status" value="1"/>
</dbReference>
<dbReference type="EMBL" id="CAFBPU010000051">
    <property type="protein sequence ID" value="CAB5038155.1"/>
    <property type="molecule type" value="Genomic_DNA"/>
</dbReference>
<dbReference type="PANTHER" id="PTHR33392:SF6">
    <property type="entry name" value="POLYISOPRENYL-TEICHOIC ACID--PEPTIDOGLYCAN TEICHOIC ACID TRANSFERASE TAGU"/>
    <property type="match status" value="1"/>
</dbReference>
<organism evidence="5">
    <name type="scientific">freshwater metagenome</name>
    <dbReference type="NCBI Taxonomy" id="449393"/>
    <lineage>
        <taxon>unclassified sequences</taxon>
        <taxon>metagenomes</taxon>
        <taxon>ecological metagenomes</taxon>
    </lineage>
</organism>
<name>A0A6J7SA55_9ZZZZ</name>
<evidence type="ECO:0000259" key="4">
    <source>
        <dbReference type="Pfam" id="PF13399"/>
    </source>
</evidence>
<gene>
    <name evidence="5" type="ORF">UFOPK4150_01958</name>
</gene>
<feature type="domain" description="Cell envelope-related transcriptional attenuator" evidence="3">
    <location>
        <begin position="107"/>
        <end position="260"/>
    </location>
</feature>
<feature type="region of interest" description="Disordered" evidence="1">
    <location>
        <begin position="473"/>
        <end position="500"/>
    </location>
</feature>
<dbReference type="PANTHER" id="PTHR33392">
    <property type="entry name" value="POLYISOPRENYL-TEICHOIC ACID--PEPTIDOGLYCAN TEICHOIC ACID TRANSFERASE TAGU"/>
    <property type="match status" value="1"/>
</dbReference>
<dbReference type="NCBIfam" id="TIGR00350">
    <property type="entry name" value="lytR_cpsA_psr"/>
    <property type="match status" value="1"/>
</dbReference>
<dbReference type="Pfam" id="PF03816">
    <property type="entry name" value="LytR_cpsA_psr"/>
    <property type="match status" value="1"/>
</dbReference>
<accession>A0A6J7SA55</accession>
<dbReference type="Pfam" id="PF13399">
    <property type="entry name" value="LytR_C"/>
    <property type="match status" value="1"/>
</dbReference>
<keyword evidence="2" id="KW-1133">Transmembrane helix</keyword>
<sequence>MMTAPPTGPAPAAGLTGRRHRWLRIAAGVVSVAVVLSSAVAWAGVSRYSGKITRIEIQGLTPVVEAPVQGHTPPMTLLVVASDSRDGLSRTETGTLHLGQANYGPPRTDTMMLVHIGADAGDITVVSLPRDTLATVPEYTDDKGKIHAAHRAKLNSAYEGGAGVMVQAIEQMTGVTINHYLEINFNGFLRMVDALGGVEVCLVKKLKDEKSGLDLPAGLQTISGPQALAYVRARYVDPTADLDRMKRQQKFVASIVKKATSAGTLLNPLKLDGFLSAVAGSITTDAGLGRDQLLALADQLKGLDPSRVAFMTVPLLGNKRITGIGDVLLWDEVQAKVLFDAINSDTPILPPSPSASASPSPSPSPSPSDTVAVAPSSVRIKVVNGTTTGGLGGKAAADLAAVGFIVVGKATTASAPIGATTVIRYDPGFDQSALTVAAALPGSVLTEVPGLGRTITVTIGTSYTGAQQVTVATPTKSASPTATPSPSATLPRTAADDLCA</sequence>
<evidence type="ECO:0000256" key="1">
    <source>
        <dbReference type="SAM" id="MobiDB-lite"/>
    </source>
</evidence>
<evidence type="ECO:0000313" key="5">
    <source>
        <dbReference type="EMBL" id="CAB5038155.1"/>
    </source>
</evidence>
<protein>
    <submittedName>
        <fullName evidence="5">Unannotated protein</fullName>
    </submittedName>
</protein>
<proteinExistence type="predicted"/>
<reference evidence="5" key="1">
    <citation type="submission" date="2020-05" db="EMBL/GenBank/DDBJ databases">
        <authorList>
            <person name="Chiriac C."/>
            <person name="Salcher M."/>
            <person name="Ghai R."/>
            <person name="Kavagutti S V."/>
        </authorList>
    </citation>
    <scope>NUCLEOTIDE SEQUENCE</scope>
</reference>
<keyword evidence="2" id="KW-0472">Membrane</keyword>
<feature type="domain" description="LytR/CpsA/Psr regulator C-terminal" evidence="4">
    <location>
        <begin position="377"/>
        <end position="463"/>
    </location>
</feature>
<evidence type="ECO:0000259" key="3">
    <source>
        <dbReference type="Pfam" id="PF03816"/>
    </source>
</evidence>
<dbReference type="InterPro" id="IPR050922">
    <property type="entry name" value="LytR/CpsA/Psr_CW_biosynth"/>
</dbReference>